<feature type="compositionally biased region" description="Low complexity" evidence="1">
    <location>
        <begin position="481"/>
        <end position="492"/>
    </location>
</feature>
<feature type="compositionally biased region" description="Polar residues" evidence="1">
    <location>
        <begin position="274"/>
        <end position="286"/>
    </location>
</feature>
<feature type="compositionally biased region" description="Basic and acidic residues" evidence="1">
    <location>
        <begin position="167"/>
        <end position="176"/>
    </location>
</feature>
<dbReference type="RefSeq" id="XP_004995933.1">
    <property type="nucleotide sequence ID" value="XM_004995876.1"/>
</dbReference>
<protein>
    <submittedName>
        <fullName evidence="3">Uncharacterized protein</fullName>
    </submittedName>
</protein>
<feature type="transmembrane region" description="Helical" evidence="2">
    <location>
        <begin position="31"/>
        <end position="50"/>
    </location>
</feature>
<feature type="compositionally biased region" description="Low complexity" evidence="1">
    <location>
        <begin position="424"/>
        <end position="433"/>
    </location>
</feature>
<dbReference type="InParanoid" id="F2U4Y1"/>
<feature type="compositionally biased region" description="Low complexity" evidence="1">
    <location>
        <begin position="142"/>
        <end position="151"/>
    </location>
</feature>
<sequence length="985" mass="106206">MSTGSGHHQYYGKPDQSLRGITRRLVRSPLFIKYAWAGIFIVGFGLHTAARLSLDKEKAAYFKEQREEQRRLQRVLDDGGMSDNAVDKRSGPARPASPVFERQSRKKQVRSAKQARKHARRHARPRAKSTASTKAPQPPAAAAPADAPAAVSTMAPISTPISAATSEEQHEQHEQARATTQQRAVAAGTNGVQKPYAHRVASTPPRRRSSLHRKEEDVVASIGDGFKQAKRTTTAPLVSGRGRQRRHHSRGRQGGQASHMRMLSITGGKDAPSVATTFSSPSSRPDTSPALGRARLSKSSSSSGPRDDVAAFVEGTGTNGSGQKVASAVRKDRQQAQHGADTEGQESKGKAVLVVDGINPGRADGARPHDDGDGDADDDDEDDDDDEELPCVFMGSPQQQQQESLRGATQSPPGPGDGHQSTCAAAATTTKAADTQEEDDTETQGPSLQEREDGRSINGIGGQDGEHGVANAGSTRGDGKNSGSNGTSGCCGVEDTHSGNVTVQDGVIVEEGGEDAGETAVEMNGRVRRRRRTRRVKRSVSAGSTPARLNPVERDNDGGLSSSLGAEVKQRKARVVNEAEKENTAQVDMLEADDDVLVAAWNAETLAVWRVDVRHSSRRHADGMDAIALVFHRQFTQVERVCQVLLVSHQTLFLQHAQDAPRAVELSTGSDREVALPNMTLRQSQSFDEDSQAILHQRVHYGRVCTVHNDVMTGRLGGVLFTWSDGQGAAVASVSLQDRRSLDPCSALHVARAGVGLRNGDLILAVCDDSVFVWRASDGSGLGRLDTHMSQLLLPVDMLAVRTPPRLIHARVSIACAEAQQELALQADSENDGADGDGDGELASKRARRQEQLPCLELRLMWAFGVGVEEGTAFIKHSTRTAPVHHQQPHRQQQGRLVQPIVSTSFAYERENRRWTRVRACPTTAITFSGSGDDSRQDNAADMVASFVHQDDIVAFFKDGRVVMTCIENEQDVYEGQIQGTTGNV</sequence>
<feature type="compositionally biased region" description="Polar residues" evidence="1">
    <location>
        <begin position="396"/>
        <end position="411"/>
    </location>
</feature>
<evidence type="ECO:0000256" key="2">
    <source>
        <dbReference type="SAM" id="Phobius"/>
    </source>
</evidence>
<dbReference type="KEGG" id="sre:PTSG_03357"/>
<feature type="region of interest" description="Disordered" evidence="1">
    <location>
        <begin position="73"/>
        <end position="151"/>
    </location>
</feature>
<dbReference type="Proteomes" id="UP000007799">
    <property type="component" value="Unassembled WGS sequence"/>
</dbReference>
<gene>
    <name evidence="3" type="ORF">PTSG_03357</name>
</gene>
<keyword evidence="2" id="KW-0472">Membrane</keyword>
<keyword evidence="2" id="KW-0812">Transmembrane</keyword>
<keyword evidence="2" id="KW-1133">Transmembrane helix</keyword>
<evidence type="ECO:0000313" key="4">
    <source>
        <dbReference type="Proteomes" id="UP000007799"/>
    </source>
</evidence>
<dbReference type="GeneID" id="16076520"/>
<feature type="compositionally biased region" description="Basic residues" evidence="1">
    <location>
        <begin position="104"/>
        <end position="127"/>
    </location>
</feature>
<feature type="compositionally biased region" description="Basic residues" evidence="1">
    <location>
        <begin position="242"/>
        <end position="251"/>
    </location>
</feature>
<organism evidence="4">
    <name type="scientific">Salpingoeca rosetta (strain ATCC 50818 / BSB-021)</name>
    <dbReference type="NCBI Taxonomy" id="946362"/>
    <lineage>
        <taxon>Eukaryota</taxon>
        <taxon>Choanoflagellata</taxon>
        <taxon>Craspedida</taxon>
        <taxon>Salpingoecidae</taxon>
        <taxon>Salpingoeca</taxon>
    </lineage>
</organism>
<proteinExistence type="predicted"/>
<feature type="region of interest" description="Disordered" evidence="1">
    <location>
        <begin position="163"/>
        <end position="563"/>
    </location>
</feature>
<reference evidence="3" key="1">
    <citation type="submission" date="2009-08" db="EMBL/GenBank/DDBJ databases">
        <title>Annotation of Salpingoeca rosetta.</title>
        <authorList>
            <consortium name="The Broad Institute Genome Sequencing Platform"/>
            <person name="Russ C."/>
            <person name="Cuomo C."/>
            <person name="Burger G."/>
            <person name="Gray M.W."/>
            <person name="Holland P.W.H."/>
            <person name="King N."/>
            <person name="Lang F.B.F."/>
            <person name="Roger A.J."/>
            <person name="Ruiz-Trillo I."/>
            <person name="Young S.K."/>
            <person name="Zeng Q."/>
            <person name="Gargeya S."/>
            <person name="Alvarado L."/>
            <person name="Berlin A."/>
            <person name="Chapman S.B."/>
            <person name="Chen Z."/>
            <person name="Freedman E."/>
            <person name="Gellesch M."/>
            <person name="Goldberg J."/>
            <person name="Griggs A."/>
            <person name="Gujja S."/>
            <person name="Heilman E."/>
            <person name="Heiman D."/>
            <person name="Howarth C."/>
            <person name="Mehta T."/>
            <person name="Neiman D."/>
            <person name="Pearson M."/>
            <person name="Roberts A."/>
            <person name="Saif S."/>
            <person name="Shea T."/>
            <person name="Shenoy N."/>
            <person name="Sisk P."/>
            <person name="Stolte C."/>
            <person name="Sykes S."/>
            <person name="White J."/>
            <person name="Yandava C."/>
            <person name="Haas B."/>
            <person name="Nusbaum C."/>
            <person name="Birren B."/>
        </authorList>
    </citation>
    <scope>NUCLEOTIDE SEQUENCE [LARGE SCALE GENOMIC DNA]</scope>
    <source>
        <strain evidence="3">ATCC 50818</strain>
    </source>
</reference>
<feature type="region of interest" description="Disordered" evidence="1">
    <location>
        <begin position="827"/>
        <end position="846"/>
    </location>
</feature>
<feature type="compositionally biased region" description="Low complexity" evidence="1">
    <location>
        <begin position="177"/>
        <end position="187"/>
    </location>
</feature>
<feature type="compositionally biased region" description="Basic residues" evidence="1">
    <location>
        <begin position="526"/>
        <end position="538"/>
    </location>
</feature>
<dbReference type="EMBL" id="GL832961">
    <property type="protein sequence ID" value="EGD82697.1"/>
    <property type="molecule type" value="Genomic_DNA"/>
</dbReference>
<name>F2U4Y1_SALR5</name>
<feature type="compositionally biased region" description="Acidic residues" evidence="1">
    <location>
        <begin position="372"/>
        <end position="389"/>
    </location>
</feature>
<feature type="compositionally biased region" description="Acidic residues" evidence="1">
    <location>
        <begin position="829"/>
        <end position="840"/>
    </location>
</feature>
<keyword evidence="4" id="KW-1185">Reference proteome</keyword>
<dbReference type="AlphaFoldDB" id="F2U4Y1"/>
<accession>F2U4Y1</accession>
<evidence type="ECO:0000313" key="3">
    <source>
        <dbReference type="EMBL" id="EGD82697.1"/>
    </source>
</evidence>
<evidence type="ECO:0000256" key="1">
    <source>
        <dbReference type="SAM" id="MobiDB-lite"/>
    </source>
</evidence>